<dbReference type="EMBL" id="CP163445">
    <property type="protein sequence ID" value="XDQ82444.1"/>
    <property type="molecule type" value="Genomic_DNA"/>
</dbReference>
<feature type="domain" description="AB hydrolase-1" evidence="6">
    <location>
        <begin position="103"/>
        <end position="291"/>
    </location>
</feature>
<dbReference type="InterPro" id="IPR051601">
    <property type="entry name" value="Serine_prot/Carboxylest_S33"/>
</dbReference>
<evidence type="ECO:0000313" key="8">
    <source>
        <dbReference type="EMBL" id="XDQ82444.1"/>
    </source>
</evidence>
<dbReference type="Pfam" id="PF08386">
    <property type="entry name" value="Abhydrolase_4"/>
    <property type="match status" value="1"/>
</dbReference>
<accession>A0AB39TTI4</accession>
<name>A0AB39TTI4_9ACTN</name>
<dbReference type="SUPFAM" id="SSF53474">
    <property type="entry name" value="alpha/beta-Hydrolases"/>
    <property type="match status" value="1"/>
</dbReference>
<comment type="similarity">
    <text evidence="1">Belongs to the peptidase S33 family.</text>
</comment>
<gene>
    <name evidence="8" type="ORF">AB2U05_30120</name>
</gene>
<protein>
    <submittedName>
        <fullName evidence="8">Alpha/beta hydrolase</fullName>
    </submittedName>
</protein>
<dbReference type="RefSeq" id="WP_369184821.1">
    <property type="nucleotide sequence ID" value="NZ_CP163445.1"/>
</dbReference>
<feature type="compositionally biased region" description="Basic and acidic residues" evidence="4">
    <location>
        <begin position="152"/>
        <end position="168"/>
    </location>
</feature>
<dbReference type="PANTHER" id="PTHR43248:SF29">
    <property type="entry name" value="TRIPEPTIDYL AMINOPEPTIDASE"/>
    <property type="match status" value="1"/>
</dbReference>
<keyword evidence="2 5" id="KW-0732">Signal</keyword>
<dbReference type="Gene3D" id="3.40.50.1820">
    <property type="entry name" value="alpha/beta hydrolase"/>
    <property type="match status" value="1"/>
</dbReference>
<evidence type="ECO:0000259" key="7">
    <source>
        <dbReference type="Pfam" id="PF08386"/>
    </source>
</evidence>
<reference evidence="8" key="1">
    <citation type="submission" date="2024-07" db="EMBL/GenBank/DDBJ databases">
        <authorList>
            <person name="Yu S.T."/>
        </authorList>
    </citation>
    <scope>NUCLEOTIDE SEQUENCE</scope>
    <source>
        <strain evidence="8">Y1</strain>
    </source>
</reference>
<dbReference type="InterPro" id="IPR013595">
    <property type="entry name" value="Pept_S33_TAP-like_C"/>
</dbReference>
<organism evidence="8">
    <name type="scientific">Streptomyces sp. Y1</name>
    <dbReference type="NCBI Taxonomy" id="3238634"/>
    <lineage>
        <taxon>Bacteria</taxon>
        <taxon>Bacillati</taxon>
        <taxon>Actinomycetota</taxon>
        <taxon>Actinomycetes</taxon>
        <taxon>Kitasatosporales</taxon>
        <taxon>Streptomycetaceae</taxon>
        <taxon>Streptomyces</taxon>
    </lineage>
</organism>
<dbReference type="InterPro" id="IPR000073">
    <property type="entry name" value="AB_hydrolase_1"/>
</dbReference>
<evidence type="ECO:0000256" key="5">
    <source>
        <dbReference type="SAM" id="SignalP"/>
    </source>
</evidence>
<dbReference type="PANTHER" id="PTHR43248">
    <property type="entry name" value="2-SUCCINYL-6-HYDROXY-2,4-CYCLOHEXADIENE-1-CARBOXYLATE SYNTHASE"/>
    <property type="match status" value="1"/>
</dbReference>
<proteinExistence type="inferred from homology"/>
<dbReference type="InterPro" id="IPR029058">
    <property type="entry name" value="AB_hydrolase_fold"/>
</dbReference>
<dbReference type="AlphaFoldDB" id="A0AB39TTI4"/>
<feature type="chain" id="PRO_5044249388" evidence="5">
    <location>
        <begin position="26"/>
        <end position="531"/>
    </location>
</feature>
<evidence type="ECO:0000256" key="2">
    <source>
        <dbReference type="ARBA" id="ARBA00022729"/>
    </source>
</evidence>
<feature type="signal peptide" evidence="5">
    <location>
        <begin position="1"/>
        <end position="25"/>
    </location>
</feature>
<evidence type="ECO:0000256" key="3">
    <source>
        <dbReference type="ARBA" id="ARBA00022801"/>
    </source>
</evidence>
<evidence type="ECO:0000256" key="4">
    <source>
        <dbReference type="SAM" id="MobiDB-lite"/>
    </source>
</evidence>
<feature type="region of interest" description="Disordered" evidence="4">
    <location>
        <begin position="145"/>
        <end position="183"/>
    </location>
</feature>
<dbReference type="GO" id="GO:0016787">
    <property type="term" value="F:hydrolase activity"/>
    <property type="evidence" value="ECO:0007669"/>
    <property type="project" value="UniProtKB-KW"/>
</dbReference>
<sequence>MPFTPARKRTAVVLALAVLGGAALVQCGPDDPTGSLAGTKRTAVPRALATFYAQKPAWSPCGDLECATVTVPMDYAHPEDGRTFTLPLNRARAGDPGARIGSLLVNPGGPGGSGVAMLEGGGADLFGRRVRDRFDLVGFDPRGVGGSTPAVDCREGDPAPDARDRAGTGDRAYSSGLHPRTDEERGAALADADRLAQACRARSGALLPHVGTPDAARDMDVLRAVLGDEKLTFVGFSYGTSLGTSYAELFPHRVRALVLDGAVDPAKDWYQRAVDQAAAFRAAVDDYARQCAGIAGDACPAAGPDEIRRLIGDLYERTARDPLPVAGTDDRIGLRDLHNAITLSMYTPEDQWAELSEALKAARDGDGSKLAALGGGQDEQRRHRPGRHREAGPAYDNSEDAFTAVNCLEVSRPSDPQAYWEALDRADRAAGLYGPPGVVDELVCRTWPVTARAPHTVDAKDAPPVLVVGTTGDPATPYADAQGLARQFPAGMLLTYRGPGHTAYGRSNACVGDAVDGYLTDLRPVPAGTAC</sequence>
<keyword evidence="3 8" id="KW-0378">Hydrolase</keyword>
<dbReference type="Pfam" id="PF00561">
    <property type="entry name" value="Abhydrolase_1"/>
    <property type="match status" value="1"/>
</dbReference>
<evidence type="ECO:0000256" key="1">
    <source>
        <dbReference type="ARBA" id="ARBA00010088"/>
    </source>
</evidence>
<feature type="domain" description="Peptidase S33 tripeptidyl aminopeptidase-like C-terminal" evidence="7">
    <location>
        <begin position="441"/>
        <end position="531"/>
    </location>
</feature>
<evidence type="ECO:0000259" key="6">
    <source>
        <dbReference type="Pfam" id="PF00561"/>
    </source>
</evidence>
<feature type="region of interest" description="Disordered" evidence="4">
    <location>
        <begin position="367"/>
        <end position="395"/>
    </location>
</feature>